<sequence length="214" mass="23298">MAPSNFKTYEAQSRLLAAVIASSPNLKLDFKEICKHYGESTPQGLEFQFRSIKKDAKALRDAVGKGENPLTALGKSAPSTPGKRKAAATPKTGGSTAKRQRKKAPASSEDDDKEVDYESLDVKTPTKPKPKAAQPQSQAKNGSNVTSSTTPDLTYENTPDNEYGNSRDDPLRLDDELVALKQEEYVPAYVKLENDPLLSQVIDGHWDDMTDGVA</sequence>
<reference evidence="2" key="2">
    <citation type="submission" date="2010-05" db="EMBL/GenBank/DDBJ databases">
        <title>The Genome Sequence of Magnaporthe poae strain ATCC 64411.</title>
        <authorList>
            <consortium name="The Broad Institute Genome Sequencing Platform"/>
            <consortium name="Broad Institute Genome Sequencing Center for Infectious Disease"/>
            <person name="Ma L.-J."/>
            <person name="Dead R."/>
            <person name="Young S."/>
            <person name="Zeng Q."/>
            <person name="Koehrsen M."/>
            <person name="Alvarado L."/>
            <person name="Berlin A."/>
            <person name="Chapman S.B."/>
            <person name="Chen Z."/>
            <person name="Freedman E."/>
            <person name="Gellesch M."/>
            <person name="Goldberg J."/>
            <person name="Griggs A."/>
            <person name="Gujja S."/>
            <person name="Heilman E.R."/>
            <person name="Heiman D."/>
            <person name="Hepburn T."/>
            <person name="Howarth C."/>
            <person name="Jen D."/>
            <person name="Larson L."/>
            <person name="Mehta T."/>
            <person name="Neiman D."/>
            <person name="Pearson M."/>
            <person name="Roberts A."/>
            <person name="Saif S."/>
            <person name="Shea T."/>
            <person name="Shenoy N."/>
            <person name="Sisk P."/>
            <person name="Stolte C."/>
            <person name="Sykes S."/>
            <person name="Walk T."/>
            <person name="White J."/>
            <person name="Yandava C."/>
            <person name="Haas B."/>
            <person name="Nusbaum C."/>
            <person name="Birren B."/>
        </authorList>
    </citation>
    <scope>NUCLEOTIDE SEQUENCE</scope>
    <source>
        <strain evidence="2">ATCC 64411</strain>
    </source>
</reference>
<evidence type="ECO:0000256" key="1">
    <source>
        <dbReference type="SAM" id="MobiDB-lite"/>
    </source>
</evidence>
<proteinExistence type="predicted"/>
<dbReference type="Proteomes" id="UP000011715">
    <property type="component" value="Unassembled WGS sequence"/>
</dbReference>
<feature type="region of interest" description="Disordered" evidence="1">
    <location>
        <begin position="59"/>
        <end position="170"/>
    </location>
</feature>
<feature type="compositionally biased region" description="Acidic residues" evidence="1">
    <location>
        <begin position="108"/>
        <end position="119"/>
    </location>
</feature>
<reference evidence="2" key="3">
    <citation type="submission" date="2011-03" db="EMBL/GenBank/DDBJ databases">
        <title>Annotation of Magnaporthe poae ATCC 64411.</title>
        <authorList>
            <person name="Ma L.-J."/>
            <person name="Dead R."/>
            <person name="Young S.K."/>
            <person name="Zeng Q."/>
            <person name="Gargeya S."/>
            <person name="Fitzgerald M."/>
            <person name="Haas B."/>
            <person name="Abouelleil A."/>
            <person name="Alvarado L."/>
            <person name="Arachchi H.M."/>
            <person name="Berlin A."/>
            <person name="Brown A."/>
            <person name="Chapman S.B."/>
            <person name="Chen Z."/>
            <person name="Dunbar C."/>
            <person name="Freedman E."/>
            <person name="Gearin G."/>
            <person name="Gellesch M."/>
            <person name="Goldberg J."/>
            <person name="Griggs A."/>
            <person name="Gujja S."/>
            <person name="Heiman D."/>
            <person name="Howarth C."/>
            <person name="Larson L."/>
            <person name="Lui A."/>
            <person name="MacDonald P.J.P."/>
            <person name="Mehta T."/>
            <person name="Montmayeur A."/>
            <person name="Murphy C."/>
            <person name="Neiman D."/>
            <person name="Pearson M."/>
            <person name="Priest M."/>
            <person name="Roberts A."/>
            <person name="Saif S."/>
            <person name="Shea T."/>
            <person name="Shenoy N."/>
            <person name="Sisk P."/>
            <person name="Stolte C."/>
            <person name="Sykes S."/>
            <person name="Yandava C."/>
            <person name="Wortman J."/>
            <person name="Nusbaum C."/>
            <person name="Birren B."/>
        </authorList>
    </citation>
    <scope>NUCLEOTIDE SEQUENCE</scope>
    <source>
        <strain evidence="2">ATCC 64411</strain>
    </source>
</reference>
<dbReference type="EMBL" id="ADBL01001781">
    <property type="status" value="NOT_ANNOTATED_CDS"/>
    <property type="molecule type" value="Genomic_DNA"/>
</dbReference>
<organism evidence="3 4">
    <name type="scientific">Magnaporthiopsis poae (strain ATCC 64411 / 73-15)</name>
    <name type="common">Kentucky bluegrass fungus</name>
    <name type="synonym">Magnaporthe poae</name>
    <dbReference type="NCBI Taxonomy" id="644358"/>
    <lineage>
        <taxon>Eukaryota</taxon>
        <taxon>Fungi</taxon>
        <taxon>Dikarya</taxon>
        <taxon>Ascomycota</taxon>
        <taxon>Pezizomycotina</taxon>
        <taxon>Sordariomycetes</taxon>
        <taxon>Sordariomycetidae</taxon>
        <taxon>Magnaporthales</taxon>
        <taxon>Magnaporthaceae</taxon>
        <taxon>Magnaporthiopsis</taxon>
    </lineage>
</organism>
<dbReference type="OrthoDB" id="4828117at2759"/>
<reference evidence="3" key="5">
    <citation type="submission" date="2015-06" db="UniProtKB">
        <authorList>
            <consortium name="EnsemblFungi"/>
        </authorList>
    </citation>
    <scope>IDENTIFICATION</scope>
    <source>
        <strain evidence="3">ATCC 64411</strain>
    </source>
</reference>
<dbReference type="AlphaFoldDB" id="A0A0C4CSH1"/>
<keyword evidence="4" id="KW-1185">Reference proteome</keyword>
<reference evidence="4" key="1">
    <citation type="submission" date="2010-05" db="EMBL/GenBank/DDBJ databases">
        <title>The genome sequence of Magnaporthe poae strain ATCC 64411.</title>
        <authorList>
            <person name="Ma L.-J."/>
            <person name="Dead R."/>
            <person name="Young S."/>
            <person name="Zeng Q."/>
            <person name="Koehrsen M."/>
            <person name="Alvarado L."/>
            <person name="Berlin A."/>
            <person name="Chapman S.B."/>
            <person name="Chen Z."/>
            <person name="Freedman E."/>
            <person name="Gellesch M."/>
            <person name="Goldberg J."/>
            <person name="Griggs A."/>
            <person name="Gujja S."/>
            <person name="Heilman E.R."/>
            <person name="Heiman D."/>
            <person name="Hepburn T."/>
            <person name="Howarth C."/>
            <person name="Jen D."/>
            <person name="Larson L."/>
            <person name="Mehta T."/>
            <person name="Neiman D."/>
            <person name="Pearson M."/>
            <person name="Roberts A."/>
            <person name="Saif S."/>
            <person name="Shea T."/>
            <person name="Shenoy N."/>
            <person name="Sisk P."/>
            <person name="Stolte C."/>
            <person name="Sykes S."/>
            <person name="Walk T."/>
            <person name="White J."/>
            <person name="Yandava C."/>
            <person name="Haas B."/>
            <person name="Nusbaum C."/>
            <person name="Birren B."/>
        </authorList>
    </citation>
    <scope>NUCLEOTIDE SEQUENCE [LARGE SCALE GENOMIC DNA]</scope>
    <source>
        <strain evidence="4">ATCC 64411 / 73-15</strain>
    </source>
</reference>
<feature type="compositionally biased region" description="Polar residues" evidence="1">
    <location>
        <begin position="141"/>
        <end position="164"/>
    </location>
</feature>
<feature type="compositionally biased region" description="Low complexity" evidence="1">
    <location>
        <begin position="131"/>
        <end position="140"/>
    </location>
</feature>
<evidence type="ECO:0000313" key="2">
    <source>
        <dbReference type="EMBL" id="KLU88394.1"/>
    </source>
</evidence>
<dbReference type="EnsemblFungi" id="MAPG_07381T1">
    <property type="protein sequence ID" value="MAPG_07381T1"/>
    <property type="gene ID" value="MAPG_07381"/>
</dbReference>
<dbReference type="VEuPathDB" id="FungiDB:MAPG_07381"/>
<gene>
    <name evidence="2" type="ORF">MAPG_07381</name>
</gene>
<reference evidence="3" key="4">
    <citation type="journal article" date="2015" name="G3 (Bethesda)">
        <title>Genome sequences of three phytopathogenic species of the Magnaporthaceae family of fungi.</title>
        <authorList>
            <person name="Okagaki L.H."/>
            <person name="Nunes C.C."/>
            <person name="Sailsbery J."/>
            <person name="Clay B."/>
            <person name="Brown D."/>
            <person name="John T."/>
            <person name="Oh Y."/>
            <person name="Young N."/>
            <person name="Fitzgerald M."/>
            <person name="Haas B.J."/>
            <person name="Zeng Q."/>
            <person name="Young S."/>
            <person name="Adiconis X."/>
            <person name="Fan L."/>
            <person name="Levin J.Z."/>
            <person name="Mitchell T.K."/>
            <person name="Okubara P.A."/>
            <person name="Farman M.L."/>
            <person name="Kohn L.M."/>
            <person name="Birren B."/>
            <person name="Ma L.-J."/>
            <person name="Dean R.A."/>
        </authorList>
    </citation>
    <scope>NUCLEOTIDE SEQUENCE</scope>
    <source>
        <strain evidence="3">ATCC 64411 / 73-15</strain>
    </source>
</reference>
<protein>
    <submittedName>
        <fullName evidence="2 3">Uncharacterized protein</fullName>
    </submittedName>
</protein>
<dbReference type="EMBL" id="GL876971">
    <property type="protein sequence ID" value="KLU88394.1"/>
    <property type="molecule type" value="Genomic_DNA"/>
</dbReference>
<dbReference type="EMBL" id="GL876971">
    <property type="protein sequence ID" value="KLU88395.1"/>
    <property type="molecule type" value="Genomic_DNA"/>
</dbReference>
<name>A0A0C4CSH1_MAGP6</name>
<accession>A0A0C4CSH1</accession>
<evidence type="ECO:0000313" key="4">
    <source>
        <dbReference type="Proteomes" id="UP000011715"/>
    </source>
</evidence>
<evidence type="ECO:0000313" key="3">
    <source>
        <dbReference type="EnsemblFungi" id="MAPG_07381T1"/>
    </source>
</evidence>
<dbReference type="EnsemblFungi" id="MAPG_07381T2">
    <property type="protein sequence ID" value="MAPG_07381T2"/>
    <property type="gene ID" value="MAPG_07381"/>
</dbReference>